<dbReference type="Proteomes" id="UP001597108">
    <property type="component" value="Unassembled WGS sequence"/>
</dbReference>
<proteinExistence type="inferred from homology"/>
<comment type="subcellular location">
    <subcellularLocation>
        <location evidence="1">Membrane</location>
        <topology evidence="1">Multi-pass membrane protein</topology>
    </subcellularLocation>
</comment>
<name>A0ABW3IQ77_9RHOB</name>
<feature type="transmembrane region" description="Helical" evidence="6">
    <location>
        <begin position="12"/>
        <end position="43"/>
    </location>
</feature>
<keyword evidence="8" id="KW-1185">Reference proteome</keyword>
<keyword evidence="4 6" id="KW-1133">Transmembrane helix</keyword>
<feature type="transmembrane region" description="Helical" evidence="6">
    <location>
        <begin position="302"/>
        <end position="335"/>
    </location>
</feature>
<evidence type="ECO:0000313" key="7">
    <source>
        <dbReference type="EMBL" id="MFD0980184.1"/>
    </source>
</evidence>
<evidence type="ECO:0000256" key="1">
    <source>
        <dbReference type="ARBA" id="ARBA00004141"/>
    </source>
</evidence>
<comment type="caution">
    <text evidence="7">The sequence shown here is derived from an EMBL/GenBank/DDBJ whole genome shotgun (WGS) entry which is preliminary data.</text>
</comment>
<evidence type="ECO:0000256" key="2">
    <source>
        <dbReference type="ARBA" id="ARBA00009773"/>
    </source>
</evidence>
<accession>A0ABW3IQ77</accession>
<dbReference type="EMBL" id="JBHTJT010000012">
    <property type="protein sequence ID" value="MFD0980184.1"/>
    <property type="molecule type" value="Genomic_DNA"/>
</dbReference>
<feature type="transmembrane region" description="Helical" evidence="6">
    <location>
        <begin position="209"/>
        <end position="235"/>
    </location>
</feature>
<feature type="transmembrane region" description="Helical" evidence="6">
    <location>
        <begin position="241"/>
        <end position="259"/>
    </location>
</feature>
<feature type="transmembrane region" description="Helical" evidence="6">
    <location>
        <begin position="55"/>
        <end position="80"/>
    </location>
</feature>
<dbReference type="PANTHER" id="PTHR21716:SF64">
    <property type="entry name" value="AI-2 TRANSPORT PROTEIN TQSA"/>
    <property type="match status" value="1"/>
</dbReference>
<reference evidence="8" key="1">
    <citation type="journal article" date="2019" name="Int. J. Syst. Evol. Microbiol.">
        <title>The Global Catalogue of Microorganisms (GCM) 10K type strain sequencing project: providing services to taxonomists for standard genome sequencing and annotation.</title>
        <authorList>
            <consortium name="The Broad Institute Genomics Platform"/>
            <consortium name="The Broad Institute Genome Sequencing Center for Infectious Disease"/>
            <person name="Wu L."/>
            <person name="Ma J."/>
        </authorList>
    </citation>
    <scope>NUCLEOTIDE SEQUENCE [LARGE SCALE GENOMIC DNA]</scope>
    <source>
        <strain evidence="8">CCUG 60524</strain>
    </source>
</reference>
<organism evidence="7 8">
    <name type="scientific">Tropicimonas aquimaris</name>
    <dbReference type="NCBI Taxonomy" id="914152"/>
    <lineage>
        <taxon>Bacteria</taxon>
        <taxon>Pseudomonadati</taxon>
        <taxon>Pseudomonadota</taxon>
        <taxon>Alphaproteobacteria</taxon>
        <taxon>Rhodobacterales</taxon>
        <taxon>Roseobacteraceae</taxon>
        <taxon>Tropicimonas</taxon>
    </lineage>
</organism>
<dbReference type="RefSeq" id="WP_386074509.1">
    <property type="nucleotide sequence ID" value="NZ_JBHTJT010000012.1"/>
</dbReference>
<dbReference type="PANTHER" id="PTHR21716">
    <property type="entry name" value="TRANSMEMBRANE PROTEIN"/>
    <property type="match status" value="1"/>
</dbReference>
<comment type="similarity">
    <text evidence="2">Belongs to the autoinducer-2 exporter (AI-2E) (TC 2.A.86) family.</text>
</comment>
<dbReference type="Pfam" id="PF01594">
    <property type="entry name" value="AI-2E_transport"/>
    <property type="match status" value="1"/>
</dbReference>
<evidence type="ECO:0000256" key="5">
    <source>
        <dbReference type="ARBA" id="ARBA00023136"/>
    </source>
</evidence>
<keyword evidence="3 6" id="KW-0812">Transmembrane</keyword>
<evidence type="ECO:0000256" key="3">
    <source>
        <dbReference type="ARBA" id="ARBA00022692"/>
    </source>
</evidence>
<feature type="transmembrane region" description="Helical" evidence="6">
    <location>
        <begin position="147"/>
        <end position="167"/>
    </location>
</feature>
<dbReference type="InterPro" id="IPR002549">
    <property type="entry name" value="AI-2E-like"/>
</dbReference>
<evidence type="ECO:0000313" key="8">
    <source>
        <dbReference type="Proteomes" id="UP001597108"/>
    </source>
</evidence>
<feature type="transmembrane region" description="Helical" evidence="6">
    <location>
        <begin position="266"/>
        <end position="282"/>
    </location>
</feature>
<protein>
    <submittedName>
        <fullName evidence="7">AI-2E family transporter</fullName>
    </submittedName>
</protein>
<keyword evidence="5 6" id="KW-0472">Membrane</keyword>
<evidence type="ECO:0000256" key="6">
    <source>
        <dbReference type="SAM" id="Phobius"/>
    </source>
</evidence>
<gene>
    <name evidence="7" type="ORF">ACFQ2S_11040</name>
</gene>
<sequence length="362" mass="38907">MALTQRSQVKIWSIVAVVFLALMWLLGDVILPFVLGAAIAYLLDPLADWLEARGLSRAASVSIITLVSVMIFVLSILLVIPTLAEQTTRLFATVPTLFQDLQSFLTERFPTLAESDSTIRQSLSSLGNVISSKGAAFLDGVMGSVSSLFSVVMLLVVVPVVAFYLLLDWDKLVTRVDELLPRDHAPVIRRLAGEIDRTLAGFIRGQGTVCLLLGIYYCIGLVLVGLDFGIVVGALAGLLTFIPYIGALVGGALAIGLALFQFWGEWTMIAIVAAIFFSGQFLEGNVLTPKLVGNSVGLHPVWLLLALSVFGSLFGFVGMLVAVPVAAAIGVIVRFAIEQYKHGRLYQGVSGRQPDTVDPEDQ</sequence>
<evidence type="ECO:0000256" key="4">
    <source>
        <dbReference type="ARBA" id="ARBA00022989"/>
    </source>
</evidence>